<dbReference type="AlphaFoldDB" id="A0A1M5KWY4"/>
<sequence length="97" mass="10617">MVVLLIVAAKAPLKLFVLTGIVSGKNGQLVSLVDESGEVSRVLCTVTIQNNQFRLSCKVEQKALISLVFGEGKEKTTYPIMLEEGYFSFSDHKPEQG</sequence>
<organism evidence="1 2">
    <name type="scientific">Pedobacter caeni</name>
    <dbReference type="NCBI Taxonomy" id="288992"/>
    <lineage>
        <taxon>Bacteria</taxon>
        <taxon>Pseudomonadati</taxon>
        <taxon>Bacteroidota</taxon>
        <taxon>Sphingobacteriia</taxon>
        <taxon>Sphingobacteriales</taxon>
        <taxon>Sphingobacteriaceae</taxon>
        <taxon>Pedobacter</taxon>
    </lineage>
</organism>
<dbReference type="Proteomes" id="UP000184287">
    <property type="component" value="Unassembled WGS sequence"/>
</dbReference>
<name>A0A1M5KWY4_9SPHI</name>
<accession>A0A1M5KWY4</accession>
<dbReference type="STRING" id="288992.SAMN04488522_106124"/>
<protein>
    <submittedName>
        <fullName evidence="1">Uncharacterized protein</fullName>
    </submittedName>
</protein>
<keyword evidence="2" id="KW-1185">Reference proteome</keyword>
<proteinExistence type="predicted"/>
<evidence type="ECO:0000313" key="1">
    <source>
        <dbReference type="EMBL" id="SHG57281.1"/>
    </source>
</evidence>
<evidence type="ECO:0000313" key="2">
    <source>
        <dbReference type="Proteomes" id="UP000184287"/>
    </source>
</evidence>
<dbReference type="EMBL" id="FQUQ01000006">
    <property type="protein sequence ID" value="SHG57281.1"/>
    <property type="molecule type" value="Genomic_DNA"/>
</dbReference>
<gene>
    <name evidence="1" type="ORF">SAMN04488522_106124</name>
</gene>
<reference evidence="2" key="1">
    <citation type="submission" date="2016-11" db="EMBL/GenBank/DDBJ databases">
        <authorList>
            <person name="Varghese N."/>
            <person name="Submissions S."/>
        </authorList>
    </citation>
    <scope>NUCLEOTIDE SEQUENCE [LARGE SCALE GENOMIC DNA]</scope>
    <source>
        <strain evidence="2">DSM 16990</strain>
    </source>
</reference>